<keyword evidence="2" id="KW-1185">Reference proteome</keyword>
<dbReference type="STRING" id="3818.A0A444WZJ5"/>
<dbReference type="EMBL" id="SDMP01000020">
    <property type="protein sequence ID" value="RYQ82884.1"/>
    <property type="molecule type" value="Genomic_DNA"/>
</dbReference>
<reference evidence="1 2" key="1">
    <citation type="submission" date="2019-01" db="EMBL/GenBank/DDBJ databases">
        <title>Sequencing of cultivated peanut Arachis hypogaea provides insights into genome evolution and oil improvement.</title>
        <authorList>
            <person name="Chen X."/>
        </authorList>
    </citation>
    <scope>NUCLEOTIDE SEQUENCE [LARGE SCALE GENOMIC DNA]</scope>
    <source>
        <strain evidence="2">cv. Fuhuasheng</strain>
        <tissue evidence="1">Leaves</tissue>
    </source>
</reference>
<sequence length="214" mass="23500">MSLSIFRVTCKLLPHESLIPTTAKLILGGTLAPSLGNLTSTDIYLHGEIPRQRDNNLGNHIPVEMINCSSLQVIILLYNNLTVKFPSWLSSMEQLTQLGLVANDFLDFYKNYLGGALIILIGNLSTNLIKILLDMGLNQRSGRISGKIENLFGLGSLFMDENVLEGPFSNSIGKLKNLVIIFLSKNNLSSNISTGIGNLTILAEVYIDFNAFEL</sequence>
<dbReference type="PANTHER" id="PTHR48054">
    <property type="entry name" value="RECEPTOR KINASE-LIKE PROTEIN XA21"/>
    <property type="match status" value="1"/>
</dbReference>
<dbReference type="Proteomes" id="UP000289738">
    <property type="component" value="Chromosome B10"/>
</dbReference>
<gene>
    <name evidence="1" type="ORF">Ahy_B10g101465</name>
</gene>
<dbReference type="SUPFAM" id="SSF52058">
    <property type="entry name" value="L domain-like"/>
    <property type="match status" value="1"/>
</dbReference>
<evidence type="ECO:0000313" key="1">
    <source>
        <dbReference type="EMBL" id="RYQ82884.1"/>
    </source>
</evidence>
<proteinExistence type="predicted"/>
<comment type="caution">
    <text evidence="1">The sequence shown here is derived from an EMBL/GenBank/DDBJ whole genome shotgun (WGS) entry which is preliminary data.</text>
</comment>
<accession>A0A444WZJ5</accession>
<name>A0A444WZJ5_ARAHY</name>
<dbReference type="PANTHER" id="PTHR48054:SF82">
    <property type="entry name" value="LRR RECEPTOR-LIKE SERINE_THREONINE-PROTEIN KINASE FLS2"/>
    <property type="match status" value="1"/>
</dbReference>
<evidence type="ECO:0008006" key="3">
    <source>
        <dbReference type="Google" id="ProtNLM"/>
    </source>
</evidence>
<dbReference type="AlphaFoldDB" id="A0A444WZJ5"/>
<evidence type="ECO:0000313" key="2">
    <source>
        <dbReference type="Proteomes" id="UP000289738"/>
    </source>
</evidence>
<dbReference type="Gene3D" id="3.80.10.10">
    <property type="entry name" value="Ribonuclease Inhibitor"/>
    <property type="match status" value="2"/>
</dbReference>
<dbReference type="InterPro" id="IPR032675">
    <property type="entry name" value="LRR_dom_sf"/>
</dbReference>
<organism evidence="1 2">
    <name type="scientific">Arachis hypogaea</name>
    <name type="common">Peanut</name>
    <dbReference type="NCBI Taxonomy" id="3818"/>
    <lineage>
        <taxon>Eukaryota</taxon>
        <taxon>Viridiplantae</taxon>
        <taxon>Streptophyta</taxon>
        <taxon>Embryophyta</taxon>
        <taxon>Tracheophyta</taxon>
        <taxon>Spermatophyta</taxon>
        <taxon>Magnoliopsida</taxon>
        <taxon>eudicotyledons</taxon>
        <taxon>Gunneridae</taxon>
        <taxon>Pentapetalae</taxon>
        <taxon>rosids</taxon>
        <taxon>fabids</taxon>
        <taxon>Fabales</taxon>
        <taxon>Fabaceae</taxon>
        <taxon>Papilionoideae</taxon>
        <taxon>50 kb inversion clade</taxon>
        <taxon>dalbergioids sensu lato</taxon>
        <taxon>Dalbergieae</taxon>
        <taxon>Pterocarpus clade</taxon>
        <taxon>Arachis</taxon>
    </lineage>
</organism>
<protein>
    <recommendedName>
        <fullName evidence="3">LRR receptor-like serine/threonine-protein kinase</fullName>
    </recommendedName>
</protein>
<dbReference type="InterPro" id="IPR052592">
    <property type="entry name" value="LRR-RLK"/>
</dbReference>